<keyword evidence="2" id="KW-1185">Reference proteome</keyword>
<comment type="caution">
    <text evidence="1">The sequence shown here is derived from an EMBL/GenBank/DDBJ whole genome shotgun (WGS) entry which is preliminary data.</text>
</comment>
<evidence type="ECO:0000313" key="2">
    <source>
        <dbReference type="Proteomes" id="UP000265520"/>
    </source>
</evidence>
<sequence length="58" mass="6855">MEQPVDFEALNANDFDVEKLFKDQGWIKYFDMLNGPVYPILVKDFWPRCDIIEQADAD</sequence>
<protein>
    <submittedName>
        <fullName evidence="1">Cullin-like protein</fullName>
    </submittedName>
</protein>
<organism evidence="1 2">
    <name type="scientific">Trifolium medium</name>
    <dbReference type="NCBI Taxonomy" id="97028"/>
    <lineage>
        <taxon>Eukaryota</taxon>
        <taxon>Viridiplantae</taxon>
        <taxon>Streptophyta</taxon>
        <taxon>Embryophyta</taxon>
        <taxon>Tracheophyta</taxon>
        <taxon>Spermatophyta</taxon>
        <taxon>Magnoliopsida</taxon>
        <taxon>eudicotyledons</taxon>
        <taxon>Gunneridae</taxon>
        <taxon>Pentapetalae</taxon>
        <taxon>rosids</taxon>
        <taxon>fabids</taxon>
        <taxon>Fabales</taxon>
        <taxon>Fabaceae</taxon>
        <taxon>Papilionoideae</taxon>
        <taxon>50 kb inversion clade</taxon>
        <taxon>NPAAA clade</taxon>
        <taxon>Hologalegina</taxon>
        <taxon>IRL clade</taxon>
        <taxon>Trifolieae</taxon>
        <taxon>Trifolium</taxon>
    </lineage>
</organism>
<reference evidence="1 2" key="1">
    <citation type="journal article" date="2018" name="Front. Plant Sci.">
        <title>Red Clover (Trifolium pratense) and Zigzag Clover (T. medium) - A Picture of Genomic Similarities and Differences.</title>
        <authorList>
            <person name="Dluhosova J."/>
            <person name="Istvanek J."/>
            <person name="Nedelnik J."/>
            <person name="Repkova J."/>
        </authorList>
    </citation>
    <scope>NUCLEOTIDE SEQUENCE [LARGE SCALE GENOMIC DNA]</scope>
    <source>
        <strain evidence="2">cv. 10/8</strain>
        <tissue evidence="1">Leaf</tissue>
    </source>
</reference>
<feature type="non-terminal residue" evidence="1">
    <location>
        <position position="58"/>
    </location>
</feature>
<accession>A0A392U9L6</accession>
<evidence type="ECO:0000313" key="1">
    <source>
        <dbReference type="EMBL" id="MCI70072.1"/>
    </source>
</evidence>
<dbReference type="AlphaFoldDB" id="A0A392U9L6"/>
<dbReference type="EMBL" id="LXQA010768221">
    <property type="protein sequence ID" value="MCI70072.1"/>
    <property type="molecule type" value="Genomic_DNA"/>
</dbReference>
<dbReference type="Proteomes" id="UP000265520">
    <property type="component" value="Unassembled WGS sequence"/>
</dbReference>
<name>A0A392U9L6_9FABA</name>
<proteinExistence type="predicted"/>